<dbReference type="InterPro" id="IPR025558">
    <property type="entry name" value="DUF4283"/>
</dbReference>
<comment type="subcellular location">
    <subcellularLocation>
        <location evidence="1 2">Nucleus</location>
    </subcellularLocation>
</comment>
<dbReference type="GO" id="GO:0003824">
    <property type="term" value="F:catalytic activity"/>
    <property type="evidence" value="ECO:0007669"/>
    <property type="project" value="InterPro"/>
</dbReference>
<keyword evidence="2" id="KW-0371">Homeobox</keyword>
<dbReference type="InterPro" id="IPR001356">
    <property type="entry name" value="HD"/>
</dbReference>
<dbReference type="Proteomes" id="UP000525078">
    <property type="component" value="Unassembled WGS sequence"/>
</dbReference>
<dbReference type="GO" id="GO:0003677">
    <property type="term" value="F:DNA binding"/>
    <property type="evidence" value="ECO:0007669"/>
    <property type="project" value="UniProtKB-UniRule"/>
</dbReference>
<evidence type="ECO:0000313" key="5">
    <source>
        <dbReference type="EMBL" id="KAF4367110.1"/>
    </source>
</evidence>
<comment type="caution">
    <text evidence="5">The sequence shown here is derived from an EMBL/GenBank/DDBJ whole genome shotgun (WGS) entry which is preliminary data.</text>
</comment>
<dbReference type="Proteomes" id="UP000583929">
    <property type="component" value="Unassembled WGS sequence"/>
</dbReference>
<evidence type="ECO:0000259" key="4">
    <source>
        <dbReference type="PROSITE" id="PS50071"/>
    </source>
</evidence>
<feature type="compositionally biased region" description="Basic residues" evidence="3">
    <location>
        <begin position="446"/>
        <end position="457"/>
    </location>
</feature>
<reference evidence="7 8" key="1">
    <citation type="journal article" date="2020" name="bioRxiv">
        <title>Sequence and annotation of 42 cannabis genomes reveals extensive copy number variation in cannabinoid synthesis and pathogen resistance genes.</title>
        <authorList>
            <person name="Mckernan K.J."/>
            <person name="Helbert Y."/>
            <person name="Kane L.T."/>
            <person name="Ebling H."/>
            <person name="Zhang L."/>
            <person name="Liu B."/>
            <person name="Eaton Z."/>
            <person name="Mclaughlin S."/>
            <person name="Kingan S."/>
            <person name="Baybayan P."/>
            <person name="Concepcion G."/>
            <person name="Jordan M."/>
            <person name="Riva A."/>
            <person name="Barbazuk W."/>
            <person name="Harkins T."/>
        </authorList>
    </citation>
    <scope>NUCLEOTIDE SEQUENCE [LARGE SCALE GENOMIC DNA]</scope>
    <source>
        <strain evidence="7 8">cv. Jamaican Lion 4</strain>
        <strain evidence="6">Father</strain>
        <strain evidence="5">Mother</strain>
        <tissue evidence="5">Leaf</tissue>
    </source>
</reference>
<dbReference type="GO" id="GO:0005634">
    <property type="term" value="C:nucleus"/>
    <property type="evidence" value="ECO:0007669"/>
    <property type="project" value="UniProtKB-SubCell"/>
</dbReference>
<feature type="region of interest" description="Disordered" evidence="3">
    <location>
        <begin position="438"/>
        <end position="458"/>
    </location>
</feature>
<proteinExistence type="predicted"/>
<dbReference type="Gene3D" id="3.60.10.10">
    <property type="entry name" value="Endonuclease/exonuclease/phosphatase"/>
    <property type="match status" value="1"/>
</dbReference>
<evidence type="ECO:0000313" key="6">
    <source>
        <dbReference type="EMBL" id="KAF4400094.1"/>
    </source>
</evidence>
<feature type="DNA-binding region" description="Homeobox" evidence="2">
    <location>
        <begin position="809"/>
        <end position="874"/>
    </location>
</feature>
<keyword evidence="2" id="KW-0539">Nucleus</keyword>
<dbReference type="Pfam" id="PF14111">
    <property type="entry name" value="DUF4283"/>
    <property type="match status" value="1"/>
</dbReference>
<name>A0A7J6FBF9_CANSA</name>
<evidence type="ECO:0000313" key="7">
    <source>
        <dbReference type="Proteomes" id="UP000525078"/>
    </source>
</evidence>
<sequence>MAQGSGLLPSGTVQGALGFYTLFRIDFIPINIIPLSSSLTWCSGFCYFAKKLSTEKDFFLLMANQEHSSIDDLVEETENFSLDDFAIKVVPDSATAQETAARTVVGRFVAKRCVPIGTLRRALSGMWRVSPGWRLQEPTPRTFICRLNSPKEAKFVLEHGPWNPCGGFLLVAALPEDGDWKSADLSSLDIWVKASGVPMPFMTEECVANMAKRMGSLLQANKVSLPLLAGVSLTDERKKRWWCHFKYERLPLFCFKCGVIGHEEEACSGRKRTVTVHDGRTIPLYGPWLREGSKLENGFALLEVDDIHDINRLEKEDPVGVGVGGGSASDVGTNVNPPEVANVSVGTTRVEREGMEGVVSQKSDQAFAVAYNDYVDVSKFPTPHVMHVANIFKEKLGSVRFGADREDGRVLAKLGGAHALSKPKLVGPKGVPRPPVFGRSFDKLSGSKRKHGTGKTTRKNEFVGESQGQTCILVVDKTGVPNVFGAASGVNQSENSVGGEEGEDSSKRHRIDMSTLRSIEGSFGSGNRGPEPLLVGDKIVVTDERRGRVTESAPARLVVSGGETESLMSDARIIEKEMMEATGAAGGLCLCWKQGVEIENLGANKDGILVRFENTLNCPAWIGWFVYGPPFRGDREAFWEDITLQVLSFNEPWMLVGDLNVLLNRNEKFGGSQVGEADCRLFSEFLLHSGGVDIGCVGNFFTWSNKRQLPNLVKERLDRVVGSTDWLIRFPKAGVRALPIRSSDHAPLVLDLLFDQDSFQKPFRFLDAWTRDPTCKEVIREAWNLVVHGVKSFQLVARIANIRRRLAKWNRDHFGFCKDKLKVLEKALLEVQQRVPSSENSKLEADILLEIEEVNARQSEIWFQKSRELWNREGDRNSRFFHASTVVRRKRNWIGAISDDGVHWINNRPDIGGQISWEPDFLF</sequence>
<dbReference type="PANTHER" id="PTHR33710">
    <property type="entry name" value="BNAC02G09200D PROTEIN"/>
    <property type="match status" value="1"/>
</dbReference>
<dbReference type="EMBL" id="JAATIP010000144">
    <property type="protein sequence ID" value="KAF4367110.1"/>
    <property type="molecule type" value="Genomic_DNA"/>
</dbReference>
<accession>A0A7J6FBF9</accession>
<evidence type="ECO:0000256" key="1">
    <source>
        <dbReference type="ARBA" id="ARBA00004123"/>
    </source>
</evidence>
<dbReference type="EMBL" id="JAATIQ010000020">
    <property type="protein sequence ID" value="KAF4400094.1"/>
    <property type="molecule type" value="Genomic_DNA"/>
</dbReference>
<evidence type="ECO:0000256" key="2">
    <source>
        <dbReference type="PROSITE-ProRule" id="PRU00108"/>
    </source>
</evidence>
<keyword evidence="8" id="KW-1185">Reference proteome</keyword>
<dbReference type="PANTHER" id="PTHR33710:SF71">
    <property type="entry name" value="ENDONUCLEASE_EXONUCLEASE_PHOSPHATASE DOMAIN-CONTAINING PROTEIN"/>
    <property type="match status" value="1"/>
</dbReference>
<evidence type="ECO:0000256" key="3">
    <source>
        <dbReference type="SAM" id="MobiDB-lite"/>
    </source>
</evidence>
<dbReference type="Pfam" id="PF14392">
    <property type="entry name" value="zf-CCHC_4"/>
    <property type="match status" value="1"/>
</dbReference>
<dbReference type="InterPro" id="IPR005135">
    <property type="entry name" value="Endo/exonuclease/phosphatase"/>
</dbReference>
<gene>
    <name evidence="5" type="ORF">F8388_006418</name>
    <name evidence="6" type="ORF">G4B88_021308</name>
</gene>
<dbReference type="InterPro" id="IPR036691">
    <property type="entry name" value="Endo/exonu/phosph_ase_sf"/>
</dbReference>
<organism evidence="5 7">
    <name type="scientific">Cannabis sativa</name>
    <name type="common">Hemp</name>
    <name type="synonym">Marijuana</name>
    <dbReference type="NCBI Taxonomy" id="3483"/>
    <lineage>
        <taxon>Eukaryota</taxon>
        <taxon>Viridiplantae</taxon>
        <taxon>Streptophyta</taxon>
        <taxon>Embryophyta</taxon>
        <taxon>Tracheophyta</taxon>
        <taxon>Spermatophyta</taxon>
        <taxon>Magnoliopsida</taxon>
        <taxon>eudicotyledons</taxon>
        <taxon>Gunneridae</taxon>
        <taxon>Pentapetalae</taxon>
        <taxon>rosids</taxon>
        <taxon>fabids</taxon>
        <taxon>Rosales</taxon>
        <taxon>Cannabaceae</taxon>
        <taxon>Cannabis</taxon>
    </lineage>
</organism>
<dbReference type="AlphaFoldDB" id="A0A7J6FBF9"/>
<evidence type="ECO:0000313" key="8">
    <source>
        <dbReference type="Proteomes" id="UP000583929"/>
    </source>
</evidence>
<feature type="domain" description="Homeobox" evidence="4">
    <location>
        <begin position="807"/>
        <end position="873"/>
    </location>
</feature>
<keyword evidence="2" id="KW-0238">DNA-binding</keyword>
<dbReference type="PROSITE" id="PS50071">
    <property type="entry name" value="HOMEOBOX_2"/>
    <property type="match status" value="1"/>
</dbReference>
<dbReference type="SUPFAM" id="SSF56219">
    <property type="entry name" value="DNase I-like"/>
    <property type="match status" value="1"/>
</dbReference>
<dbReference type="Pfam" id="PF03372">
    <property type="entry name" value="Exo_endo_phos"/>
    <property type="match status" value="1"/>
</dbReference>
<dbReference type="InterPro" id="IPR025836">
    <property type="entry name" value="Zn_knuckle_CX2CX4HX4C"/>
</dbReference>
<feature type="region of interest" description="Disordered" evidence="3">
    <location>
        <begin position="487"/>
        <end position="508"/>
    </location>
</feature>
<protein>
    <recommendedName>
        <fullName evidence="4">Homeobox domain-containing protein</fullName>
    </recommendedName>
</protein>